<sequence length="161" mass="15855">MTAPSRSTTLASWRRAAGSSRVTWAGSRTCGGIHPLARSVTSSVVMPSSRSPAAQDRRGSCRATASTSRCSRCCSAARLDAAPAVAPAAADTADAFASVEEPAPAWPAAADAALRSTGETSVPPADGDDAGEGATGAPETGPVGADGTDGAAKTGGRRSEP</sequence>
<name>A0ABX3SHN4_MYCBC</name>
<keyword evidence="3" id="KW-1185">Reference proteome</keyword>
<protein>
    <submittedName>
        <fullName evidence="2">Uncharacterized protein</fullName>
    </submittedName>
</protein>
<comment type="caution">
    <text evidence="2">The sequence shown here is derived from an EMBL/GenBank/DDBJ whole genome shotgun (WGS) entry which is preliminary data.</text>
</comment>
<feature type="region of interest" description="Disordered" evidence="1">
    <location>
        <begin position="41"/>
        <end position="65"/>
    </location>
</feature>
<feature type="compositionally biased region" description="Polar residues" evidence="1">
    <location>
        <begin position="41"/>
        <end position="52"/>
    </location>
</feature>
<reference evidence="2 3" key="1">
    <citation type="submission" date="2017-02" db="EMBL/GenBank/DDBJ databases">
        <title>The new phylogeny of genus Mycobacterium.</title>
        <authorList>
            <person name="Tortoli E."/>
            <person name="Trovato A."/>
            <person name="Cirillo D.M."/>
        </authorList>
    </citation>
    <scope>NUCLEOTIDE SEQUENCE [LARGE SCALE GENOMIC DNA]</scope>
    <source>
        <strain evidence="2 3">DSM 45439</strain>
    </source>
</reference>
<evidence type="ECO:0000256" key="1">
    <source>
        <dbReference type="SAM" id="MobiDB-lite"/>
    </source>
</evidence>
<evidence type="ECO:0000313" key="2">
    <source>
        <dbReference type="EMBL" id="ORA57112.1"/>
    </source>
</evidence>
<accession>A0ABX3SHN4</accession>
<feature type="compositionally biased region" description="Low complexity" evidence="1">
    <location>
        <begin position="135"/>
        <end position="154"/>
    </location>
</feature>
<evidence type="ECO:0000313" key="3">
    <source>
        <dbReference type="Proteomes" id="UP000192293"/>
    </source>
</evidence>
<dbReference type="EMBL" id="MVHL01000003">
    <property type="protein sequence ID" value="ORA57112.1"/>
    <property type="molecule type" value="Genomic_DNA"/>
</dbReference>
<feature type="region of interest" description="Disordered" evidence="1">
    <location>
        <begin position="107"/>
        <end position="161"/>
    </location>
</feature>
<organism evidence="2 3">
    <name type="scientific">Mycobacterium bouchedurhonense</name>
    <dbReference type="NCBI Taxonomy" id="701041"/>
    <lineage>
        <taxon>Bacteria</taxon>
        <taxon>Bacillati</taxon>
        <taxon>Actinomycetota</taxon>
        <taxon>Actinomycetes</taxon>
        <taxon>Mycobacteriales</taxon>
        <taxon>Mycobacteriaceae</taxon>
        <taxon>Mycobacterium</taxon>
        <taxon>Mycobacterium avium complex (MAC)</taxon>
    </lineage>
</organism>
<gene>
    <name evidence="2" type="ORF">BST19_04195</name>
</gene>
<proteinExistence type="predicted"/>
<dbReference type="Proteomes" id="UP000192293">
    <property type="component" value="Unassembled WGS sequence"/>
</dbReference>